<accession>A0AAJ0HJI4</accession>
<sequence>MATKLPTYAFKALSCPSQTLLRQTCYTAAATRPQWLLQKPRHQLTSRAYTTEAAPPPPLLAKLKGDLKAAMKAKDATRLAVLRSVLSATLNASKTDSPIKTDLQLAALLHKTARTVNEAIDGFREGGRQDLVEKEQAQLVVLEEYIAGSGIQSIGEAGLRKIAQDTVSALKDGPPTLGTVMKTLMASEGPLHRKQFDASKLGKIVKEILKEKL</sequence>
<dbReference type="GO" id="GO:0016884">
    <property type="term" value="F:carbon-nitrogen ligase activity, with glutamine as amido-N-donor"/>
    <property type="evidence" value="ECO:0007669"/>
    <property type="project" value="UniProtKB-UniRule"/>
</dbReference>
<reference evidence="2" key="1">
    <citation type="journal article" date="2023" name="Mol. Phylogenet. Evol.">
        <title>Genome-scale phylogeny and comparative genomics of the fungal order Sordariales.</title>
        <authorList>
            <person name="Hensen N."/>
            <person name="Bonometti L."/>
            <person name="Westerberg I."/>
            <person name="Brannstrom I.O."/>
            <person name="Guillou S."/>
            <person name="Cros-Aarteil S."/>
            <person name="Calhoun S."/>
            <person name="Haridas S."/>
            <person name="Kuo A."/>
            <person name="Mondo S."/>
            <person name="Pangilinan J."/>
            <person name="Riley R."/>
            <person name="LaButti K."/>
            <person name="Andreopoulos B."/>
            <person name="Lipzen A."/>
            <person name="Chen C."/>
            <person name="Yan M."/>
            <person name="Daum C."/>
            <person name="Ng V."/>
            <person name="Clum A."/>
            <person name="Steindorff A."/>
            <person name="Ohm R.A."/>
            <person name="Martin F."/>
            <person name="Silar P."/>
            <person name="Natvig D.O."/>
            <person name="Lalanne C."/>
            <person name="Gautier V."/>
            <person name="Ament-Velasquez S.L."/>
            <person name="Kruys A."/>
            <person name="Hutchinson M.I."/>
            <person name="Powell A.J."/>
            <person name="Barry K."/>
            <person name="Miller A.N."/>
            <person name="Grigoriev I.V."/>
            <person name="Debuchy R."/>
            <person name="Gladieux P."/>
            <person name="Hiltunen Thoren M."/>
            <person name="Johannesson H."/>
        </authorList>
    </citation>
    <scope>NUCLEOTIDE SEQUENCE</scope>
    <source>
        <strain evidence="2">CBS 955.72</strain>
    </source>
</reference>
<reference evidence="2" key="2">
    <citation type="submission" date="2023-06" db="EMBL/GenBank/DDBJ databases">
        <authorList>
            <consortium name="Lawrence Berkeley National Laboratory"/>
            <person name="Haridas S."/>
            <person name="Hensen N."/>
            <person name="Bonometti L."/>
            <person name="Westerberg I."/>
            <person name="Brannstrom I.O."/>
            <person name="Guillou S."/>
            <person name="Cros-Aarteil S."/>
            <person name="Calhoun S."/>
            <person name="Kuo A."/>
            <person name="Mondo S."/>
            <person name="Pangilinan J."/>
            <person name="Riley R."/>
            <person name="Labutti K."/>
            <person name="Andreopoulos B."/>
            <person name="Lipzen A."/>
            <person name="Chen C."/>
            <person name="Yanf M."/>
            <person name="Daum C."/>
            <person name="Ng V."/>
            <person name="Clum A."/>
            <person name="Steindorff A."/>
            <person name="Ohm R."/>
            <person name="Martin F."/>
            <person name="Silar P."/>
            <person name="Natvig D."/>
            <person name="Lalanne C."/>
            <person name="Gautier V."/>
            <person name="Ament-Velasquez S.L."/>
            <person name="Kruys A."/>
            <person name="Hutchinson M.I."/>
            <person name="Powell A.J."/>
            <person name="Barry K."/>
            <person name="Miller A.N."/>
            <person name="Grigoriev I.V."/>
            <person name="Debuchy R."/>
            <person name="Gladieux P."/>
            <person name="Thoren M.H."/>
            <person name="Johannesson H."/>
        </authorList>
    </citation>
    <scope>NUCLEOTIDE SEQUENCE</scope>
    <source>
        <strain evidence="2">CBS 955.72</strain>
    </source>
</reference>
<proteinExistence type="inferred from homology"/>
<dbReference type="Pfam" id="PF09424">
    <property type="entry name" value="YqeY"/>
    <property type="match status" value="1"/>
</dbReference>
<evidence type="ECO:0000313" key="3">
    <source>
        <dbReference type="Proteomes" id="UP001275084"/>
    </source>
</evidence>
<dbReference type="EMBL" id="JAUIQD010000004">
    <property type="protein sequence ID" value="KAK3353565.1"/>
    <property type="molecule type" value="Genomic_DNA"/>
</dbReference>
<keyword evidence="3" id="KW-1185">Reference proteome</keyword>
<dbReference type="SUPFAM" id="SSF89095">
    <property type="entry name" value="GatB/YqeY motif"/>
    <property type="match status" value="1"/>
</dbReference>
<evidence type="ECO:0000313" key="2">
    <source>
        <dbReference type="EMBL" id="KAK3353565.1"/>
    </source>
</evidence>
<dbReference type="InterPro" id="IPR042184">
    <property type="entry name" value="YqeY/Aim41_N"/>
</dbReference>
<dbReference type="Proteomes" id="UP001275084">
    <property type="component" value="Unassembled WGS sequence"/>
</dbReference>
<dbReference type="PANTHER" id="PTHR28055:SF1">
    <property type="entry name" value="ALTERED INHERITANCE OF MITOCHONDRIA PROTEIN 41, MITOCHONDRIAL"/>
    <property type="match status" value="1"/>
</dbReference>
<evidence type="ECO:0000256" key="1">
    <source>
        <dbReference type="RuleBase" id="RU365099"/>
    </source>
</evidence>
<gene>
    <name evidence="1" type="primary">AIM41</name>
    <name evidence="2" type="ORF">B0T25DRAFT_544852</name>
</gene>
<comment type="similarity">
    <text evidence="1">Belongs to the AIM41 family.</text>
</comment>
<dbReference type="InterPro" id="IPR003789">
    <property type="entry name" value="Asn/Gln_tRNA_amidoTrase-B-like"/>
</dbReference>
<comment type="subcellular location">
    <subcellularLocation>
        <location evidence="1">Mitochondrion</location>
    </subcellularLocation>
</comment>
<dbReference type="Gene3D" id="1.10.1510.10">
    <property type="entry name" value="Uncharacterised protein YqeY/AIM41 PF09424, N-terminal domain"/>
    <property type="match status" value="1"/>
</dbReference>
<comment type="caution">
    <text evidence="2">The sequence shown here is derived from an EMBL/GenBank/DDBJ whole genome shotgun (WGS) entry which is preliminary data.</text>
</comment>
<dbReference type="PANTHER" id="PTHR28055">
    <property type="entry name" value="ALTERED INHERITANCE OF MITOCHONDRIA PROTEIN 41, MITOCHONDRIAL"/>
    <property type="match status" value="1"/>
</dbReference>
<keyword evidence="1" id="KW-0496">Mitochondrion</keyword>
<protein>
    <recommendedName>
        <fullName evidence="1">Altered inheritance of mitochondria protein 41</fullName>
    </recommendedName>
</protein>
<name>A0AAJ0HJI4_9PEZI</name>
<dbReference type="GO" id="GO:0005739">
    <property type="term" value="C:mitochondrion"/>
    <property type="evidence" value="ECO:0007669"/>
    <property type="project" value="UniProtKB-SubCell"/>
</dbReference>
<organism evidence="2 3">
    <name type="scientific">Lasiosphaeria hispida</name>
    <dbReference type="NCBI Taxonomy" id="260671"/>
    <lineage>
        <taxon>Eukaryota</taxon>
        <taxon>Fungi</taxon>
        <taxon>Dikarya</taxon>
        <taxon>Ascomycota</taxon>
        <taxon>Pezizomycotina</taxon>
        <taxon>Sordariomycetes</taxon>
        <taxon>Sordariomycetidae</taxon>
        <taxon>Sordariales</taxon>
        <taxon>Lasiosphaeriaceae</taxon>
        <taxon>Lasiosphaeria</taxon>
    </lineage>
</organism>
<dbReference type="AlphaFoldDB" id="A0AAJ0HJI4"/>
<dbReference type="InterPro" id="IPR019004">
    <property type="entry name" value="YqeY/Aim41"/>
</dbReference>